<dbReference type="PATRIC" id="fig|883161.3.peg.1737"/>
<dbReference type="Proteomes" id="UP000014417">
    <property type="component" value="Unassembled WGS sequence"/>
</dbReference>
<comment type="caution">
    <text evidence="2">The sequence shown here is derived from an EMBL/GenBank/DDBJ whole genome shotgun (WGS) entry which is preliminary data.</text>
</comment>
<dbReference type="HOGENOM" id="CLU_036517_0_2_11"/>
<keyword evidence="3" id="KW-1185">Reference proteome</keyword>
<dbReference type="InterPro" id="IPR016477">
    <property type="entry name" value="Fructo-/Ketosamine-3-kinase"/>
</dbReference>
<accession>S2VXH1</accession>
<sequence length="248" mass="27125">MNFTKRSSADQARWEALGLKWLADADGANVVPVVSFDNGELVEPMLESAPQTRKASEEFGVALAKTHAAGARCFGCGPDGWDDSKLAWIGRSRLVLGEYDKWGAFFADLRLMPYAKNSLELGTISKNCMRLIEKVCEKLRNGDFDDDRKPARIHGDMWAGNVLSTPDGLTLIDSAAHGGHPVTDLALLELFGYPHLEVIKSSYAEAAKLDSGWRELIGLHQLHPLLVHAQLFGGGYGLQAESVARQYA</sequence>
<dbReference type="OrthoDB" id="5291879at2"/>
<dbReference type="GO" id="GO:0016301">
    <property type="term" value="F:kinase activity"/>
    <property type="evidence" value="ECO:0007669"/>
    <property type="project" value="UniProtKB-UniRule"/>
</dbReference>
<dbReference type="SUPFAM" id="SSF56112">
    <property type="entry name" value="Protein kinase-like (PK-like)"/>
    <property type="match status" value="1"/>
</dbReference>
<evidence type="ECO:0000313" key="2">
    <source>
        <dbReference type="EMBL" id="EPD32183.1"/>
    </source>
</evidence>
<dbReference type="STRING" id="883161.HMPREF9306_01751"/>
<gene>
    <name evidence="2" type="ORF">HMPREF9306_01751</name>
</gene>
<proteinExistence type="inferred from homology"/>
<comment type="similarity">
    <text evidence="1">Belongs to the fructosamine kinase family.</text>
</comment>
<dbReference type="PANTHER" id="PTHR12149:SF8">
    <property type="entry name" value="PROTEIN-RIBULOSAMINE 3-KINASE"/>
    <property type="match status" value="1"/>
</dbReference>
<evidence type="ECO:0008006" key="4">
    <source>
        <dbReference type="Google" id="ProtNLM"/>
    </source>
</evidence>
<dbReference type="EMBL" id="AGZR01000009">
    <property type="protein sequence ID" value="EPD32183.1"/>
    <property type="molecule type" value="Genomic_DNA"/>
</dbReference>
<dbReference type="AlphaFoldDB" id="S2VXH1"/>
<dbReference type="Pfam" id="PF03881">
    <property type="entry name" value="Fructosamin_kin"/>
    <property type="match status" value="1"/>
</dbReference>
<dbReference type="RefSeq" id="WP_016456558.1">
    <property type="nucleotide sequence ID" value="NZ_KE150269.1"/>
</dbReference>
<dbReference type="Gene3D" id="1.20.1270.240">
    <property type="match status" value="1"/>
</dbReference>
<evidence type="ECO:0000256" key="1">
    <source>
        <dbReference type="PIRNR" id="PIRNR006221"/>
    </source>
</evidence>
<reference evidence="2 3" key="1">
    <citation type="submission" date="2013-04" db="EMBL/GenBank/DDBJ databases">
        <title>The Genome Sequence of Propionimicrobium lymphophilum ACS-093-V-SCH5.</title>
        <authorList>
            <consortium name="The Broad Institute Genomics Platform"/>
            <person name="Earl A."/>
            <person name="Ward D."/>
            <person name="Feldgarden M."/>
            <person name="Gevers D."/>
            <person name="Saerens B."/>
            <person name="Vaneechoutte M."/>
            <person name="Walker B."/>
            <person name="Young S."/>
            <person name="Zeng Q."/>
            <person name="Gargeya S."/>
            <person name="Fitzgerald M."/>
            <person name="Haas B."/>
            <person name="Abouelleil A."/>
            <person name="Allen A.W."/>
            <person name="Alvarado L."/>
            <person name="Arachchi H.M."/>
            <person name="Berlin A.M."/>
            <person name="Chapman S.B."/>
            <person name="Gainer-Dewar J."/>
            <person name="Goldberg J."/>
            <person name="Griggs A."/>
            <person name="Gujja S."/>
            <person name="Hansen M."/>
            <person name="Howarth C."/>
            <person name="Imamovic A."/>
            <person name="Ireland A."/>
            <person name="Larimer J."/>
            <person name="McCowan C."/>
            <person name="Murphy C."/>
            <person name="Pearson M."/>
            <person name="Poon T.W."/>
            <person name="Priest M."/>
            <person name="Roberts A."/>
            <person name="Saif S."/>
            <person name="Shea T."/>
            <person name="Sisk P."/>
            <person name="Sykes S."/>
            <person name="Wortman J."/>
            <person name="Nusbaum C."/>
            <person name="Birren B."/>
        </authorList>
    </citation>
    <scope>NUCLEOTIDE SEQUENCE [LARGE SCALE GENOMIC DNA]</scope>
    <source>
        <strain evidence="2 3">ACS-093-V-SCH5</strain>
    </source>
</reference>
<keyword evidence="1" id="KW-0418">Kinase</keyword>
<keyword evidence="1" id="KW-0808">Transferase</keyword>
<protein>
    <recommendedName>
        <fullName evidence="4">Fructosamine kinase</fullName>
    </recommendedName>
</protein>
<name>S2VXH1_9ACTN</name>
<dbReference type="PANTHER" id="PTHR12149">
    <property type="entry name" value="FRUCTOSAMINE 3 KINASE-RELATED PROTEIN"/>
    <property type="match status" value="1"/>
</dbReference>
<organism evidence="2 3">
    <name type="scientific">Propionimicrobium lymphophilum ACS-093-V-SCH5</name>
    <dbReference type="NCBI Taxonomy" id="883161"/>
    <lineage>
        <taxon>Bacteria</taxon>
        <taxon>Bacillati</taxon>
        <taxon>Actinomycetota</taxon>
        <taxon>Actinomycetes</taxon>
        <taxon>Propionibacteriales</taxon>
        <taxon>Propionibacteriaceae</taxon>
        <taxon>Propionimicrobium</taxon>
    </lineage>
</organism>
<evidence type="ECO:0000313" key="3">
    <source>
        <dbReference type="Proteomes" id="UP000014417"/>
    </source>
</evidence>
<dbReference type="Gene3D" id="1.10.510.10">
    <property type="entry name" value="Transferase(Phosphotransferase) domain 1"/>
    <property type="match status" value="1"/>
</dbReference>
<dbReference type="PIRSF" id="PIRSF006221">
    <property type="entry name" value="Ketosamine-3-kinase"/>
    <property type="match status" value="1"/>
</dbReference>
<dbReference type="InterPro" id="IPR011009">
    <property type="entry name" value="Kinase-like_dom_sf"/>
</dbReference>